<name>A0A9N7V9Z3_PLEPL</name>
<reference evidence="2" key="1">
    <citation type="submission" date="2020-03" db="EMBL/GenBank/DDBJ databases">
        <authorList>
            <person name="Weist P."/>
        </authorList>
    </citation>
    <scope>NUCLEOTIDE SEQUENCE</scope>
</reference>
<comment type="caution">
    <text evidence="2">The sequence shown here is derived from an EMBL/GenBank/DDBJ whole genome shotgun (WGS) entry which is preliminary data.</text>
</comment>
<dbReference type="EMBL" id="CADEAL010003713">
    <property type="protein sequence ID" value="CAB1445607.1"/>
    <property type="molecule type" value="Genomic_DNA"/>
</dbReference>
<gene>
    <name evidence="2" type="ORF">PLEPLA_LOCUS33338</name>
</gene>
<dbReference type="AlphaFoldDB" id="A0A9N7V9Z3"/>
<evidence type="ECO:0000256" key="1">
    <source>
        <dbReference type="SAM" id="MobiDB-lite"/>
    </source>
</evidence>
<evidence type="ECO:0000313" key="3">
    <source>
        <dbReference type="Proteomes" id="UP001153269"/>
    </source>
</evidence>
<organism evidence="2 3">
    <name type="scientific">Pleuronectes platessa</name>
    <name type="common">European plaice</name>
    <dbReference type="NCBI Taxonomy" id="8262"/>
    <lineage>
        <taxon>Eukaryota</taxon>
        <taxon>Metazoa</taxon>
        <taxon>Chordata</taxon>
        <taxon>Craniata</taxon>
        <taxon>Vertebrata</taxon>
        <taxon>Euteleostomi</taxon>
        <taxon>Actinopterygii</taxon>
        <taxon>Neopterygii</taxon>
        <taxon>Teleostei</taxon>
        <taxon>Neoteleostei</taxon>
        <taxon>Acanthomorphata</taxon>
        <taxon>Carangaria</taxon>
        <taxon>Pleuronectiformes</taxon>
        <taxon>Pleuronectoidei</taxon>
        <taxon>Pleuronectidae</taxon>
        <taxon>Pleuronectes</taxon>
    </lineage>
</organism>
<dbReference type="Proteomes" id="UP001153269">
    <property type="component" value="Unassembled WGS sequence"/>
</dbReference>
<sequence>MGRVETTLGRGIHLRAEMTPSLAPSKHRKHLSPSLHSAVAEGGGTFEESTFHFTPSSLAGRRSSALIPPQVYVGETHNMSKEKPAAGRPIFQVRAATQSQCPPWRI</sequence>
<evidence type="ECO:0000313" key="2">
    <source>
        <dbReference type="EMBL" id="CAB1445607.1"/>
    </source>
</evidence>
<proteinExistence type="predicted"/>
<accession>A0A9N7V9Z3</accession>
<keyword evidence="3" id="KW-1185">Reference proteome</keyword>
<feature type="region of interest" description="Disordered" evidence="1">
    <location>
        <begin position="1"/>
        <end position="47"/>
    </location>
</feature>
<protein>
    <submittedName>
        <fullName evidence="2">Uncharacterized protein</fullName>
    </submittedName>
</protein>